<feature type="transmembrane region" description="Helical" evidence="1">
    <location>
        <begin position="85"/>
        <end position="107"/>
    </location>
</feature>
<feature type="transmembrane region" description="Helical" evidence="1">
    <location>
        <begin position="240"/>
        <end position="262"/>
    </location>
</feature>
<keyword evidence="4" id="KW-1185">Reference proteome</keyword>
<dbReference type="GO" id="GO:0080120">
    <property type="term" value="P:CAAX-box protein maturation"/>
    <property type="evidence" value="ECO:0007669"/>
    <property type="project" value="UniProtKB-ARBA"/>
</dbReference>
<dbReference type="EMBL" id="JASCXW010000022">
    <property type="protein sequence ID" value="MDI6453252.1"/>
    <property type="molecule type" value="Genomic_DNA"/>
</dbReference>
<feature type="transmembrane region" description="Helical" evidence="1">
    <location>
        <begin position="152"/>
        <end position="170"/>
    </location>
</feature>
<gene>
    <name evidence="3" type="ORF">QJ521_06730</name>
</gene>
<protein>
    <submittedName>
        <fullName evidence="3">Type II CAAX endopeptidase family protein</fullName>
    </submittedName>
</protein>
<feature type="domain" description="CAAX prenyl protease 2/Lysostaphin resistance protein A-like" evidence="2">
    <location>
        <begin position="121"/>
        <end position="211"/>
    </location>
</feature>
<proteinExistence type="predicted"/>
<accession>A0AAW6U9Z8</accession>
<dbReference type="RefSeq" id="WP_282839682.1">
    <property type="nucleotide sequence ID" value="NZ_JASCXW010000022.1"/>
</dbReference>
<feature type="transmembrane region" description="Helical" evidence="1">
    <location>
        <begin position="119"/>
        <end position="140"/>
    </location>
</feature>
<organism evidence="3 4">
    <name type="scientific">Peloplasma aerotolerans</name>
    <dbReference type="NCBI Taxonomy" id="3044389"/>
    <lineage>
        <taxon>Bacteria</taxon>
        <taxon>Bacillati</taxon>
        <taxon>Mycoplasmatota</taxon>
        <taxon>Mollicutes</taxon>
        <taxon>Acholeplasmatales</taxon>
        <taxon>Acholeplasmataceae</taxon>
        <taxon>Peloplasma</taxon>
    </lineage>
</organism>
<dbReference type="GO" id="GO:0004175">
    <property type="term" value="F:endopeptidase activity"/>
    <property type="evidence" value="ECO:0007669"/>
    <property type="project" value="UniProtKB-ARBA"/>
</dbReference>
<keyword evidence="1" id="KW-0812">Transmembrane</keyword>
<feature type="transmembrane region" description="Helical" evidence="1">
    <location>
        <begin position="5"/>
        <end position="25"/>
    </location>
</feature>
<sequence>MKKVIFFLIPLFTTIFIFAISLVVMLSLQSMFSLPQYTDVRNVRFVYTIAITASITVVFVGLAYRFIHRLSIKKMGLHWNKQTSILSLVAILIIITGFILYTVYVISNGYVSIRNNVEYVPIIIMIILYIGVSINEEVLFRGYLHRFYREHNIVVAYLISIPLFLLPHFLNRDFEFSYIVALLSATFLITLLYDLTRSIWSSIVVHTILNIALSLLSTGDNSGSILSLKSTINISKYTEFIRYGEVIINAVAIIAISLIYAYTHIKQRKELSQNYN</sequence>
<feature type="transmembrane region" description="Helical" evidence="1">
    <location>
        <begin position="200"/>
        <end position="220"/>
    </location>
</feature>
<evidence type="ECO:0000313" key="3">
    <source>
        <dbReference type="EMBL" id="MDI6453252.1"/>
    </source>
</evidence>
<evidence type="ECO:0000256" key="1">
    <source>
        <dbReference type="SAM" id="Phobius"/>
    </source>
</evidence>
<keyword evidence="1" id="KW-0472">Membrane</keyword>
<keyword evidence="1" id="KW-1133">Transmembrane helix</keyword>
<dbReference type="Proteomes" id="UP001431532">
    <property type="component" value="Unassembled WGS sequence"/>
</dbReference>
<dbReference type="Pfam" id="PF02517">
    <property type="entry name" value="Rce1-like"/>
    <property type="match status" value="1"/>
</dbReference>
<evidence type="ECO:0000313" key="4">
    <source>
        <dbReference type="Proteomes" id="UP001431532"/>
    </source>
</evidence>
<evidence type="ECO:0000259" key="2">
    <source>
        <dbReference type="Pfam" id="PF02517"/>
    </source>
</evidence>
<dbReference type="InterPro" id="IPR003675">
    <property type="entry name" value="Rce1/LyrA-like_dom"/>
</dbReference>
<reference evidence="3" key="1">
    <citation type="submission" date="2023-05" db="EMBL/GenBank/DDBJ databases">
        <title>Mariniplasma microaerophilum sp. nov., a novel anaerobic mollicute isolated from terrestrial mud volcano, Taman Peninsula, Russia.</title>
        <authorList>
            <person name="Khomyakova M.A."/>
            <person name="Merkel A.Y."/>
            <person name="Slobodkin A.I."/>
        </authorList>
    </citation>
    <scope>NUCLEOTIDE SEQUENCE</scope>
    <source>
        <strain evidence="3">M4Ah</strain>
    </source>
</reference>
<dbReference type="PANTHER" id="PTHR39430">
    <property type="entry name" value="MEMBRANE-ASSOCIATED PROTEASE-RELATED"/>
    <property type="match status" value="1"/>
</dbReference>
<dbReference type="PANTHER" id="PTHR39430:SF1">
    <property type="entry name" value="PROTEASE"/>
    <property type="match status" value="1"/>
</dbReference>
<feature type="transmembrane region" description="Helical" evidence="1">
    <location>
        <begin position="45"/>
        <end position="64"/>
    </location>
</feature>
<name>A0AAW6U9Z8_9MOLU</name>
<comment type="caution">
    <text evidence="3">The sequence shown here is derived from an EMBL/GenBank/DDBJ whole genome shotgun (WGS) entry which is preliminary data.</text>
</comment>
<dbReference type="AlphaFoldDB" id="A0AAW6U9Z8"/>
<feature type="transmembrane region" description="Helical" evidence="1">
    <location>
        <begin position="176"/>
        <end position="193"/>
    </location>
</feature>